<reference evidence="4 5" key="1">
    <citation type="submission" date="2015-05" db="EMBL/GenBank/DDBJ databases">
        <title>A genomic and transcriptomic approach to investigate the blue pigment phenotype in Pseudomonas fluorescens.</title>
        <authorList>
            <person name="Andreani N.A."/>
            <person name="Cardazzo B."/>
        </authorList>
    </citation>
    <scope>NUCLEOTIDE SEQUENCE [LARGE SCALE GENOMIC DNA]</scope>
    <source>
        <strain evidence="4 5">Ps_40</strain>
    </source>
</reference>
<feature type="active site" evidence="1">
    <location>
        <position position="316"/>
    </location>
</feature>
<dbReference type="AlphaFoldDB" id="A0A125QGX9"/>
<dbReference type="PANTHER" id="PTHR13504">
    <property type="entry name" value="FIDO DOMAIN-CONTAINING PROTEIN DDB_G0283145"/>
    <property type="match status" value="1"/>
</dbReference>
<accession>A0A125QGX9</accession>
<evidence type="ECO:0000259" key="3">
    <source>
        <dbReference type="PROSITE" id="PS51459"/>
    </source>
</evidence>
<dbReference type="PATRIC" id="fig|294.195.peg.932"/>
<evidence type="ECO:0000256" key="2">
    <source>
        <dbReference type="PIRSR" id="PIRSR640198-2"/>
    </source>
</evidence>
<evidence type="ECO:0000313" key="5">
    <source>
        <dbReference type="Proteomes" id="UP000063434"/>
    </source>
</evidence>
<dbReference type="RefSeq" id="WP_003439531.1">
    <property type="nucleotide sequence ID" value="NZ_LCYC01000008.1"/>
</dbReference>
<dbReference type="InterPro" id="IPR003812">
    <property type="entry name" value="Fido"/>
</dbReference>
<dbReference type="Pfam" id="PF02661">
    <property type="entry name" value="Fic"/>
    <property type="match status" value="1"/>
</dbReference>
<dbReference type="SUPFAM" id="SSF140931">
    <property type="entry name" value="Fic-like"/>
    <property type="match status" value="1"/>
</dbReference>
<gene>
    <name evidence="4" type="ORF">PFL603g_00887</name>
</gene>
<evidence type="ECO:0000256" key="1">
    <source>
        <dbReference type="PIRSR" id="PIRSR640198-1"/>
    </source>
</evidence>
<dbReference type="InterPro" id="IPR036597">
    <property type="entry name" value="Fido-like_dom_sf"/>
</dbReference>
<dbReference type="Proteomes" id="UP000063434">
    <property type="component" value="Unassembled WGS sequence"/>
</dbReference>
<sequence length="492" mass="55842">MQPVGYNRLLQESTVKTLPPARLAEVRAVTRKEVIGQTLAVPASMAPAADDLLGHILFALKHEGVELAILAQCLPLITEPELRAAIEASPTSQYLRKAAYLWEHFTGQCIQHQAGNLRTAYVPLFDPAQYITVAGAKNNRWRVLFNGIGNLDYCITLRRTDALQTLLDRNLLQQATAFSESLPRDILNRALAWAYLHETRDSYAIENETPSQDKAGRFVDLLKQAHQPRQLDEDYFVELQNAVISNPYAQAAAFRHQQNYLSNGLRGALGVTYLPPPPELGRELMEQLIQLANQPPQDLDPLLLASIVSFGFVFIHPFMDGNGRLSRFLFHQVLCQRGALKHGLLLPVSVALRQNEADYLATLQAFSEPARRFWDVTFIDEGQFAFDFTGHEALYRYWDGTACAEFMLRATEQALERHLKEETQFLNRYDAIYRRIDQQFDIPSSTLARLVMFCLDQNGTLSQNRRKQYLHQVPEAVFDALESAWREVINNG</sequence>
<evidence type="ECO:0000313" key="4">
    <source>
        <dbReference type="EMBL" id="KWV82734.1"/>
    </source>
</evidence>
<feature type="domain" description="Fido" evidence="3">
    <location>
        <begin position="231"/>
        <end position="381"/>
    </location>
</feature>
<protein>
    <submittedName>
        <fullName evidence="4">Fic/DOC family protein</fullName>
    </submittedName>
</protein>
<keyword evidence="2" id="KW-0547">Nucleotide-binding</keyword>
<organism evidence="4 5">
    <name type="scientific">Pseudomonas fluorescens</name>
    <dbReference type="NCBI Taxonomy" id="294"/>
    <lineage>
        <taxon>Bacteria</taxon>
        <taxon>Pseudomonadati</taxon>
        <taxon>Pseudomonadota</taxon>
        <taxon>Gammaproteobacteria</taxon>
        <taxon>Pseudomonadales</taxon>
        <taxon>Pseudomonadaceae</taxon>
        <taxon>Pseudomonas</taxon>
    </lineage>
</organism>
<dbReference type="PROSITE" id="PS51459">
    <property type="entry name" value="FIDO"/>
    <property type="match status" value="1"/>
</dbReference>
<dbReference type="PANTHER" id="PTHR13504:SF38">
    <property type="entry name" value="FIDO DOMAIN-CONTAINING PROTEIN"/>
    <property type="match status" value="1"/>
</dbReference>
<feature type="binding site" evidence="2">
    <location>
        <begin position="320"/>
        <end position="327"/>
    </location>
    <ligand>
        <name>ATP</name>
        <dbReference type="ChEBI" id="CHEBI:30616"/>
    </ligand>
</feature>
<name>A0A125QGX9_PSEFL</name>
<dbReference type="Gene3D" id="1.10.3290.10">
    <property type="entry name" value="Fido-like domain"/>
    <property type="match status" value="1"/>
</dbReference>
<proteinExistence type="predicted"/>
<dbReference type="EMBL" id="LCYC01000008">
    <property type="protein sequence ID" value="KWV82734.1"/>
    <property type="molecule type" value="Genomic_DNA"/>
</dbReference>
<comment type="caution">
    <text evidence="4">The sequence shown here is derived from an EMBL/GenBank/DDBJ whole genome shotgun (WGS) entry which is preliminary data.</text>
</comment>
<keyword evidence="2" id="KW-0067">ATP-binding</keyword>
<dbReference type="GO" id="GO:0005524">
    <property type="term" value="F:ATP binding"/>
    <property type="evidence" value="ECO:0007669"/>
    <property type="project" value="UniProtKB-KW"/>
</dbReference>
<dbReference type="InterPro" id="IPR040198">
    <property type="entry name" value="Fido_containing"/>
</dbReference>